<proteinExistence type="predicted"/>
<gene>
    <name evidence="6" type="ordered locus">Bsel_2841</name>
</gene>
<evidence type="ECO:0000256" key="5">
    <source>
        <dbReference type="SAM" id="Phobius"/>
    </source>
</evidence>
<dbReference type="STRING" id="439292.Bsel_2841"/>
<keyword evidence="2 5" id="KW-0812">Transmembrane</keyword>
<evidence type="ECO:0000256" key="3">
    <source>
        <dbReference type="ARBA" id="ARBA00022989"/>
    </source>
</evidence>
<evidence type="ECO:0000313" key="7">
    <source>
        <dbReference type="Proteomes" id="UP000000271"/>
    </source>
</evidence>
<dbReference type="KEGG" id="bse:Bsel_2841"/>
<dbReference type="RefSeq" id="WP_013173745.1">
    <property type="nucleotide sequence ID" value="NC_014219.1"/>
</dbReference>
<keyword evidence="7" id="KW-1185">Reference proteome</keyword>
<feature type="transmembrane region" description="Helical" evidence="5">
    <location>
        <begin position="46"/>
        <end position="64"/>
    </location>
</feature>
<evidence type="ECO:0000256" key="4">
    <source>
        <dbReference type="ARBA" id="ARBA00023136"/>
    </source>
</evidence>
<reference evidence="6" key="1">
    <citation type="submission" date="2009-10" db="EMBL/GenBank/DDBJ databases">
        <title>Complete sequence of Bacillus selenitireducens MLS10.</title>
        <authorList>
            <consortium name="US DOE Joint Genome Institute"/>
            <person name="Lucas S."/>
            <person name="Copeland A."/>
            <person name="Lapidus A."/>
            <person name="Glavina del Rio T."/>
            <person name="Dalin E."/>
            <person name="Tice H."/>
            <person name="Bruce D."/>
            <person name="Goodwin L."/>
            <person name="Pitluck S."/>
            <person name="Sims D."/>
            <person name="Brettin T."/>
            <person name="Detter J.C."/>
            <person name="Han C."/>
            <person name="Larimer F."/>
            <person name="Land M."/>
            <person name="Hauser L."/>
            <person name="Kyrpides N."/>
            <person name="Ovchinnikova G."/>
            <person name="Stolz J."/>
        </authorList>
    </citation>
    <scope>NUCLEOTIDE SEQUENCE [LARGE SCALE GENOMIC DNA]</scope>
    <source>
        <strain evidence="6">MLS10</strain>
    </source>
</reference>
<evidence type="ECO:0000313" key="6">
    <source>
        <dbReference type="EMBL" id="ADI00332.1"/>
    </source>
</evidence>
<dbReference type="InterPro" id="IPR019109">
    <property type="entry name" value="MamF_MmsF"/>
</dbReference>
<accession>D6XZ47</accession>
<dbReference type="Pfam" id="PF09685">
    <property type="entry name" value="MamF_MmsF"/>
    <property type="match status" value="1"/>
</dbReference>
<name>D6XZ47_BACIE</name>
<evidence type="ECO:0000256" key="2">
    <source>
        <dbReference type="ARBA" id="ARBA00022692"/>
    </source>
</evidence>
<feature type="transmembrane region" description="Helical" evidence="5">
    <location>
        <begin position="12"/>
        <end position="34"/>
    </location>
</feature>
<keyword evidence="3 5" id="KW-1133">Transmembrane helix</keyword>
<dbReference type="OrthoDB" id="9808930at2"/>
<comment type="subcellular location">
    <subcellularLocation>
        <location evidence="1">Membrane</location>
        <topology evidence="1">Multi-pass membrane protein</topology>
    </subcellularLocation>
</comment>
<sequence>MVKSEDRIVAMLIYAISYFTAFVGPLVLWVLFKGKSDFVDFHGRQYLNLLISFTFYMIISYILMIVGIGFLLIAIVPLISLALVIIAAVKAFFGEYYRVPGIFRLIRQ</sequence>
<evidence type="ECO:0000256" key="1">
    <source>
        <dbReference type="ARBA" id="ARBA00004141"/>
    </source>
</evidence>
<dbReference type="eggNOG" id="COG3296">
    <property type="taxonomic scope" value="Bacteria"/>
</dbReference>
<dbReference type="Proteomes" id="UP000000271">
    <property type="component" value="Chromosome"/>
</dbReference>
<organism evidence="6 7">
    <name type="scientific">Bacillus selenitireducens (strain ATCC 700615 / DSM 15326 / MLS10)</name>
    <dbReference type="NCBI Taxonomy" id="439292"/>
    <lineage>
        <taxon>Bacteria</taxon>
        <taxon>Bacillati</taxon>
        <taxon>Bacillota</taxon>
        <taxon>Bacilli</taxon>
        <taxon>Bacillales</taxon>
        <taxon>Bacillaceae</taxon>
        <taxon>Salisediminibacterium</taxon>
    </lineage>
</organism>
<keyword evidence="4 5" id="KW-0472">Membrane</keyword>
<evidence type="ECO:0008006" key="8">
    <source>
        <dbReference type="Google" id="ProtNLM"/>
    </source>
</evidence>
<protein>
    <recommendedName>
        <fullName evidence="8">DUF4870 domain-containing protein</fullName>
    </recommendedName>
</protein>
<dbReference type="HOGENOM" id="CLU_104196_0_2_9"/>
<feature type="transmembrane region" description="Helical" evidence="5">
    <location>
        <begin position="70"/>
        <end position="93"/>
    </location>
</feature>
<dbReference type="AlphaFoldDB" id="D6XZ47"/>
<dbReference type="EMBL" id="CP001791">
    <property type="protein sequence ID" value="ADI00332.1"/>
    <property type="molecule type" value="Genomic_DNA"/>
</dbReference>